<comment type="function">
    <text evidence="5">Transcription factor that specifically binds AT-rich DNA sequences related to the nuclear matrix attachment regions (MARs).</text>
</comment>
<organism evidence="8 9">
    <name type="scientific">Stylosanthes scabra</name>
    <dbReference type="NCBI Taxonomy" id="79078"/>
    <lineage>
        <taxon>Eukaryota</taxon>
        <taxon>Viridiplantae</taxon>
        <taxon>Streptophyta</taxon>
        <taxon>Embryophyta</taxon>
        <taxon>Tracheophyta</taxon>
        <taxon>Spermatophyta</taxon>
        <taxon>Magnoliopsida</taxon>
        <taxon>eudicotyledons</taxon>
        <taxon>Gunneridae</taxon>
        <taxon>Pentapetalae</taxon>
        <taxon>rosids</taxon>
        <taxon>fabids</taxon>
        <taxon>Fabales</taxon>
        <taxon>Fabaceae</taxon>
        <taxon>Papilionoideae</taxon>
        <taxon>50 kb inversion clade</taxon>
        <taxon>dalbergioids sensu lato</taxon>
        <taxon>Dalbergieae</taxon>
        <taxon>Pterocarpus clade</taxon>
        <taxon>Stylosanthes</taxon>
    </lineage>
</organism>
<dbReference type="PANTHER" id="PTHR31100:SF14">
    <property type="entry name" value="AT-HOOK MOTIF NUCLEAR-LOCALIZED PROTEIN 15"/>
    <property type="match status" value="1"/>
</dbReference>
<comment type="subcellular location">
    <subcellularLocation>
        <location evidence="5">Nucleus</location>
    </subcellularLocation>
</comment>
<dbReference type="PIRSF" id="PIRSF016021">
    <property type="entry name" value="ESCAROLA"/>
    <property type="match status" value="1"/>
</dbReference>
<evidence type="ECO:0000256" key="3">
    <source>
        <dbReference type="ARBA" id="ARBA00023163"/>
    </source>
</evidence>
<keyword evidence="9" id="KW-1185">Reference proteome</keyword>
<dbReference type="EMBL" id="JASCZI010121805">
    <property type="protein sequence ID" value="MED6163001.1"/>
    <property type="molecule type" value="Genomic_DNA"/>
</dbReference>
<evidence type="ECO:0000313" key="8">
    <source>
        <dbReference type="EMBL" id="MED6163001.1"/>
    </source>
</evidence>
<dbReference type="SUPFAM" id="SSF117856">
    <property type="entry name" value="AF0104/ALDC/Ptd012-like"/>
    <property type="match status" value="1"/>
</dbReference>
<comment type="caution">
    <text evidence="8">The sequence shown here is derived from an EMBL/GenBank/DDBJ whole genome shotgun (WGS) entry which is preliminary data.</text>
</comment>
<evidence type="ECO:0000256" key="5">
    <source>
        <dbReference type="PIRNR" id="PIRNR016021"/>
    </source>
</evidence>
<keyword evidence="1 5" id="KW-0805">Transcription regulation</keyword>
<dbReference type="PROSITE" id="PS51742">
    <property type="entry name" value="PPC"/>
    <property type="match status" value="1"/>
</dbReference>
<feature type="compositionally biased region" description="Acidic residues" evidence="6">
    <location>
        <begin position="260"/>
        <end position="272"/>
    </location>
</feature>
<dbReference type="InterPro" id="IPR005175">
    <property type="entry name" value="PPC_dom"/>
</dbReference>
<dbReference type="InterPro" id="IPR014476">
    <property type="entry name" value="AHL15-29"/>
</dbReference>
<evidence type="ECO:0000256" key="6">
    <source>
        <dbReference type="SAM" id="MobiDB-lite"/>
    </source>
</evidence>
<keyword evidence="4 5" id="KW-0539">Nucleus</keyword>
<evidence type="ECO:0000256" key="2">
    <source>
        <dbReference type="ARBA" id="ARBA00023125"/>
    </source>
</evidence>
<dbReference type="PANTHER" id="PTHR31100">
    <property type="entry name" value="AT-HOOK MOTIF NUCLEAR-LOCALIZED PROTEIN 15"/>
    <property type="match status" value="1"/>
</dbReference>
<evidence type="ECO:0000259" key="7">
    <source>
        <dbReference type="PROSITE" id="PS51742"/>
    </source>
</evidence>
<feature type="region of interest" description="Disordered" evidence="6">
    <location>
        <begin position="1"/>
        <end position="64"/>
    </location>
</feature>
<accession>A0ABU6USF2</accession>
<keyword evidence="3 5" id="KW-0804">Transcription</keyword>
<feature type="compositionally biased region" description="Low complexity" evidence="6">
    <location>
        <begin position="207"/>
        <end position="218"/>
    </location>
</feature>
<feature type="domain" description="PPC" evidence="7">
    <location>
        <begin position="69"/>
        <end position="206"/>
    </location>
</feature>
<evidence type="ECO:0000313" key="9">
    <source>
        <dbReference type="Proteomes" id="UP001341840"/>
    </source>
</evidence>
<protein>
    <recommendedName>
        <fullName evidence="5">AT-hook motif nuclear-localized protein</fullName>
    </recommendedName>
</protein>
<sequence>MAKRWWDQENHHTPSSSANGDHDNNDGGDDNTNSSAGDRRGGSGRRPRGRPPGSKNKPKQPLVIRKDFPNALQSHILEISDGADVADCLSTFATRRHRGVSVLSGTGTVTNVTLGQPAAPGGAVSLQGTFQILSLSGAILPPPSPPGAAGLAVYLAGVQGEVIGGRVVGSLVACGTVMVVAATFANATYERLPFEEEEEEKDEEMRVQVQVEPQKEQQSGVNEGCSGPPEAPPPAEAQQQVYSNVRSGLMANNIEMAAHDDDDEEDEDDVFW</sequence>
<reference evidence="8 9" key="1">
    <citation type="journal article" date="2023" name="Plants (Basel)">
        <title>Bridging the Gap: Combining Genomics and Transcriptomics Approaches to Understand Stylosanthes scabra, an Orphan Legume from the Brazilian Caatinga.</title>
        <authorList>
            <person name="Ferreira-Neto J.R.C."/>
            <person name="da Silva M.D."/>
            <person name="Binneck E."/>
            <person name="de Melo N.F."/>
            <person name="da Silva R.H."/>
            <person name="de Melo A.L.T.M."/>
            <person name="Pandolfi V."/>
            <person name="Bustamante F.O."/>
            <person name="Brasileiro-Vidal A.C."/>
            <person name="Benko-Iseppon A.M."/>
        </authorList>
    </citation>
    <scope>NUCLEOTIDE SEQUENCE [LARGE SCALE GENOMIC DNA]</scope>
    <source>
        <tissue evidence="8">Leaves</tissue>
    </source>
</reference>
<feature type="region of interest" description="Disordered" evidence="6">
    <location>
        <begin position="195"/>
        <end position="244"/>
    </location>
</feature>
<dbReference type="CDD" id="cd11378">
    <property type="entry name" value="DUF296"/>
    <property type="match status" value="1"/>
</dbReference>
<gene>
    <name evidence="8" type="ORF">PIB30_075801</name>
</gene>
<evidence type="ECO:0000256" key="1">
    <source>
        <dbReference type="ARBA" id="ARBA00023015"/>
    </source>
</evidence>
<proteinExistence type="predicted"/>
<evidence type="ECO:0000256" key="4">
    <source>
        <dbReference type="ARBA" id="ARBA00023242"/>
    </source>
</evidence>
<dbReference type="Proteomes" id="UP001341840">
    <property type="component" value="Unassembled WGS sequence"/>
</dbReference>
<feature type="region of interest" description="Disordered" evidence="6">
    <location>
        <begin position="253"/>
        <end position="272"/>
    </location>
</feature>
<name>A0ABU6USF2_9FABA</name>
<keyword evidence="2 5" id="KW-0238">DNA-binding</keyword>
<dbReference type="Pfam" id="PF03479">
    <property type="entry name" value="PCC"/>
    <property type="match status" value="1"/>
</dbReference>
<dbReference type="Gene3D" id="3.30.1330.80">
    <property type="entry name" value="Hypothetical protein, similar to alpha- acetolactate decarboxylase, domain 2"/>
    <property type="match status" value="1"/>
</dbReference>
<feature type="compositionally biased region" description="Basic and acidic residues" evidence="6">
    <location>
        <begin position="1"/>
        <end position="12"/>
    </location>
</feature>